<accession>A0A318Z947</accession>
<dbReference type="GeneID" id="37073982"/>
<evidence type="ECO:0008006" key="4">
    <source>
        <dbReference type="Google" id="ProtNLM"/>
    </source>
</evidence>
<dbReference type="STRING" id="1450539.A0A318Z947"/>
<dbReference type="InterPro" id="IPR044053">
    <property type="entry name" value="AsaB-like"/>
</dbReference>
<keyword evidence="3" id="KW-1185">Reference proteome</keyword>
<dbReference type="GO" id="GO:0016491">
    <property type="term" value="F:oxidoreductase activity"/>
    <property type="evidence" value="ECO:0007669"/>
    <property type="project" value="InterPro"/>
</dbReference>
<gene>
    <name evidence="2" type="ORF">BP01DRAFT_322230</name>
</gene>
<evidence type="ECO:0000313" key="3">
    <source>
        <dbReference type="Proteomes" id="UP000248349"/>
    </source>
</evidence>
<sequence>MATDVEAKLTYLEWQPSYTHTRPYRIGRITGRRRPKWQRDDQTTNLVFREADQTEIIRDVRELADNPPFSLEITGFAYIRCPTPTLTRAHEYSDPNNIQNVFLPECEAILRGAVEGAETVMIFDWKIRKRKSAKERRTRNPNLQGFARQVHIDTLLTRDKNATPIMERIRKHLSEESQYLLSGRIQLINLWRPITGPVEDQPIAVCDGRSVDSSKLIETDMTQGEYTGTMLYPQYEPNGSCQWYYMSSQEAEDVLLFKGFDTNEDSVKYTPHTSFVPRRNPKIVPPSRVSVEVRALVFSPPS</sequence>
<dbReference type="EMBL" id="KZ821240">
    <property type="protein sequence ID" value="PYH43905.1"/>
    <property type="molecule type" value="Genomic_DNA"/>
</dbReference>
<protein>
    <recommendedName>
        <fullName evidence="4">Methyltransferase</fullName>
    </recommendedName>
</protein>
<dbReference type="NCBIfam" id="NF041278">
    <property type="entry name" value="CmcJ_NvfI_EfuI"/>
    <property type="match status" value="1"/>
</dbReference>
<comment type="similarity">
    <text evidence="1">Belongs to the asaB hydroxylase/desaturase family.</text>
</comment>
<organism evidence="2 3">
    <name type="scientific">Aspergillus saccharolyticus JOP 1030-1</name>
    <dbReference type="NCBI Taxonomy" id="1450539"/>
    <lineage>
        <taxon>Eukaryota</taxon>
        <taxon>Fungi</taxon>
        <taxon>Dikarya</taxon>
        <taxon>Ascomycota</taxon>
        <taxon>Pezizomycotina</taxon>
        <taxon>Eurotiomycetes</taxon>
        <taxon>Eurotiomycetidae</taxon>
        <taxon>Eurotiales</taxon>
        <taxon>Aspergillaceae</taxon>
        <taxon>Aspergillus</taxon>
        <taxon>Aspergillus subgen. Circumdati</taxon>
    </lineage>
</organism>
<dbReference type="PANTHER" id="PTHR34598:SF3">
    <property type="entry name" value="OXIDOREDUCTASE AN1597"/>
    <property type="match status" value="1"/>
</dbReference>
<dbReference type="AlphaFoldDB" id="A0A318Z947"/>
<name>A0A318Z947_9EURO</name>
<evidence type="ECO:0000256" key="1">
    <source>
        <dbReference type="ARBA" id="ARBA00023604"/>
    </source>
</evidence>
<dbReference type="PANTHER" id="PTHR34598">
    <property type="entry name" value="BLL6449 PROTEIN"/>
    <property type="match status" value="1"/>
</dbReference>
<proteinExistence type="inferred from homology"/>
<evidence type="ECO:0000313" key="2">
    <source>
        <dbReference type="EMBL" id="PYH43905.1"/>
    </source>
</evidence>
<dbReference type="RefSeq" id="XP_025429887.1">
    <property type="nucleotide sequence ID" value="XM_025572754.1"/>
</dbReference>
<dbReference type="OrthoDB" id="412788at2759"/>
<reference evidence="2 3" key="1">
    <citation type="submission" date="2016-12" db="EMBL/GenBank/DDBJ databases">
        <title>The genomes of Aspergillus section Nigri reveals drivers in fungal speciation.</title>
        <authorList>
            <consortium name="DOE Joint Genome Institute"/>
            <person name="Vesth T.C."/>
            <person name="Nybo J."/>
            <person name="Theobald S."/>
            <person name="Brandl J."/>
            <person name="Frisvad J.C."/>
            <person name="Nielsen K.F."/>
            <person name="Lyhne E.K."/>
            <person name="Kogle M.E."/>
            <person name="Kuo A."/>
            <person name="Riley R."/>
            <person name="Clum A."/>
            <person name="Nolan M."/>
            <person name="Lipzen A."/>
            <person name="Salamov A."/>
            <person name="Henrissat B."/>
            <person name="Wiebenga A."/>
            <person name="De Vries R.P."/>
            <person name="Grigoriev I.V."/>
            <person name="Mortensen U.H."/>
            <person name="Andersen M.R."/>
            <person name="Baker S.E."/>
        </authorList>
    </citation>
    <scope>NUCLEOTIDE SEQUENCE [LARGE SCALE GENOMIC DNA]</scope>
    <source>
        <strain evidence="2 3">JOP 1030-1</strain>
    </source>
</reference>
<dbReference type="Proteomes" id="UP000248349">
    <property type="component" value="Unassembled WGS sequence"/>
</dbReference>